<dbReference type="Gene3D" id="1.10.238.20">
    <property type="entry name" value="Pheromone/general odorant binding protein domain"/>
    <property type="match status" value="1"/>
</dbReference>
<organism evidence="5 6">
    <name type="scientific">Eumeta variegata</name>
    <name type="common">Bagworm moth</name>
    <name type="synonym">Eumeta japonica</name>
    <dbReference type="NCBI Taxonomy" id="151549"/>
    <lineage>
        <taxon>Eukaryota</taxon>
        <taxon>Metazoa</taxon>
        <taxon>Ecdysozoa</taxon>
        <taxon>Arthropoda</taxon>
        <taxon>Hexapoda</taxon>
        <taxon>Insecta</taxon>
        <taxon>Pterygota</taxon>
        <taxon>Neoptera</taxon>
        <taxon>Endopterygota</taxon>
        <taxon>Lepidoptera</taxon>
        <taxon>Glossata</taxon>
        <taxon>Ditrysia</taxon>
        <taxon>Tineoidea</taxon>
        <taxon>Psychidae</taxon>
        <taxon>Oiketicinae</taxon>
        <taxon>Eumeta</taxon>
    </lineage>
</organism>
<keyword evidence="4" id="KW-0732">Signal</keyword>
<feature type="signal peptide" evidence="4">
    <location>
        <begin position="1"/>
        <end position="21"/>
    </location>
</feature>
<dbReference type="InterPro" id="IPR052295">
    <property type="entry name" value="Odorant-binding_protein"/>
</dbReference>
<evidence type="ECO:0000256" key="3">
    <source>
        <dbReference type="ARBA" id="ARBA00022525"/>
    </source>
</evidence>
<accession>A0A4C1W6I9</accession>
<dbReference type="OrthoDB" id="7234983at2759"/>
<evidence type="ECO:0000256" key="1">
    <source>
        <dbReference type="ARBA" id="ARBA00004613"/>
    </source>
</evidence>
<proteinExistence type="inferred from homology"/>
<dbReference type="InterPro" id="IPR036728">
    <property type="entry name" value="PBP_GOBP_sf"/>
</dbReference>
<dbReference type="AlphaFoldDB" id="A0A4C1W6I9"/>
<evidence type="ECO:0000313" key="6">
    <source>
        <dbReference type="Proteomes" id="UP000299102"/>
    </source>
</evidence>
<dbReference type="EMBL" id="BGZK01000478">
    <property type="protein sequence ID" value="GBP46162.1"/>
    <property type="molecule type" value="Genomic_DNA"/>
</dbReference>
<comment type="caution">
    <text evidence="5">The sequence shown here is derived from an EMBL/GenBank/DDBJ whole genome shotgun (WGS) entry which is preliminary data.</text>
</comment>
<feature type="chain" id="PRO_5020034268" evidence="4">
    <location>
        <begin position="22"/>
        <end position="174"/>
    </location>
</feature>
<evidence type="ECO:0000256" key="2">
    <source>
        <dbReference type="ARBA" id="ARBA00008098"/>
    </source>
</evidence>
<comment type="similarity">
    <text evidence="2">Belongs to the PBP/GOBP family.</text>
</comment>
<name>A0A4C1W6I9_EUMVA</name>
<sequence>MKMFGKILLLGASVFVWLGEANDMKECGKLFHPESRKCCKITSVKLNLGDNIKECIDAGKVSPLPSGASNKSPTCDLDMCLAEKRGILNDQGAIDKDKLKKAVETEFSSVPGLVEKIIKKCIEGDVSKYAPSDFCELINIRNCMMVQAYNECPDWDDTDANCKEIKNLIEKCEA</sequence>
<protein>
    <submittedName>
        <fullName evidence="5">Uncharacterized protein</fullName>
    </submittedName>
</protein>
<reference evidence="5 6" key="1">
    <citation type="journal article" date="2019" name="Commun. Biol.">
        <title>The bagworm genome reveals a unique fibroin gene that provides high tensile strength.</title>
        <authorList>
            <person name="Kono N."/>
            <person name="Nakamura H."/>
            <person name="Ohtoshi R."/>
            <person name="Tomita M."/>
            <person name="Numata K."/>
            <person name="Arakawa K."/>
        </authorList>
    </citation>
    <scope>NUCLEOTIDE SEQUENCE [LARGE SCALE GENOMIC DNA]</scope>
</reference>
<comment type="subcellular location">
    <subcellularLocation>
        <location evidence="1">Secreted</location>
    </subcellularLocation>
</comment>
<evidence type="ECO:0000256" key="4">
    <source>
        <dbReference type="SAM" id="SignalP"/>
    </source>
</evidence>
<keyword evidence="6" id="KW-1185">Reference proteome</keyword>
<dbReference type="GO" id="GO:0005576">
    <property type="term" value="C:extracellular region"/>
    <property type="evidence" value="ECO:0007669"/>
    <property type="project" value="UniProtKB-SubCell"/>
</dbReference>
<keyword evidence="3" id="KW-0964">Secreted</keyword>
<dbReference type="GO" id="GO:0005549">
    <property type="term" value="F:odorant binding"/>
    <property type="evidence" value="ECO:0007669"/>
    <property type="project" value="InterPro"/>
</dbReference>
<dbReference type="SUPFAM" id="SSF47565">
    <property type="entry name" value="Insect pheromone/odorant-binding proteins"/>
    <property type="match status" value="1"/>
</dbReference>
<dbReference type="Proteomes" id="UP000299102">
    <property type="component" value="Unassembled WGS sequence"/>
</dbReference>
<gene>
    <name evidence="5" type="ORF">EVAR_24569_1</name>
</gene>
<dbReference type="PANTHER" id="PTHR21066">
    <property type="entry name" value="ODORANT-BINDING PROTEIN 59A-RELATED"/>
    <property type="match status" value="1"/>
</dbReference>
<evidence type="ECO:0000313" key="5">
    <source>
        <dbReference type="EMBL" id="GBP46162.1"/>
    </source>
</evidence>